<reference evidence="2" key="1">
    <citation type="submission" date="2020-07" db="EMBL/GenBank/DDBJ databases">
        <title>Genome sequence and genetic diversity analysis of an under-domesticated orphan crop, white fonio (Digitaria exilis).</title>
        <authorList>
            <person name="Bennetzen J.L."/>
            <person name="Chen S."/>
            <person name="Ma X."/>
            <person name="Wang X."/>
            <person name="Yssel A.E.J."/>
            <person name="Chaluvadi S.R."/>
            <person name="Johnson M."/>
            <person name="Gangashetty P."/>
            <person name="Hamidou F."/>
            <person name="Sanogo M.D."/>
            <person name="Zwaenepoel A."/>
            <person name="Wallace J."/>
            <person name="Van De Peer Y."/>
            <person name="Van Deynze A."/>
        </authorList>
    </citation>
    <scope>NUCLEOTIDE SEQUENCE</scope>
    <source>
        <tissue evidence="2">Leaves</tissue>
    </source>
</reference>
<proteinExistence type="predicted"/>
<organism evidence="2 3">
    <name type="scientific">Digitaria exilis</name>
    <dbReference type="NCBI Taxonomy" id="1010633"/>
    <lineage>
        <taxon>Eukaryota</taxon>
        <taxon>Viridiplantae</taxon>
        <taxon>Streptophyta</taxon>
        <taxon>Embryophyta</taxon>
        <taxon>Tracheophyta</taxon>
        <taxon>Spermatophyta</taxon>
        <taxon>Magnoliopsida</taxon>
        <taxon>Liliopsida</taxon>
        <taxon>Poales</taxon>
        <taxon>Poaceae</taxon>
        <taxon>PACMAD clade</taxon>
        <taxon>Panicoideae</taxon>
        <taxon>Panicodae</taxon>
        <taxon>Paniceae</taxon>
        <taxon>Anthephorinae</taxon>
        <taxon>Digitaria</taxon>
    </lineage>
</organism>
<sequence length="169" mass="17491">MASCTRSLALLLAVLAAASTAADAAGGVEGCGFSGKVRKITVQNLCNHDLPLVVTPHAGSGRLFGEGFVLPRGRHQSFLVCSWAGQLAAAASPPVELRLGVDGGAWYSADFTQLVPVHVTVTPHTDGGRLEGQCPVVGCEAGHGRCSRHIAAGNDCRNVDELKIIFFSA</sequence>
<dbReference type="OrthoDB" id="636749at2759"/>
<dbReference type="Proteomes" id="UP000636709">
    <property type="component" value="Unassembled WGS sequence"/>
</dbReference>
<keyword evidence="3" id="KW-1185">Reference proteome</keyword>
<name>A0A835E940_9POAL</name>
<comment type="caution">
    <text evidence="2">The sequence shown here is derived from an EMBL/GenBank/DDBJ whole genome shotgun (WGS) entry which is preliminary data.</text>
</comment>
<dbReference type="AlphaFoldDB" id="A0A835E940"/>
<evidence type="ECO:0000313" key="2">
    <source>
        <dbReference type="EMBL" id="KAF8667555.1"/>
    </source>
</evidence>
<accession>A0A835E940</accession>
<feature type="chain" id="PRO_5032812486" evidence="1">
    <location>
        <begin position="25"/>
        <end position="169"/>
    </location>
</feature>
<evidence type="ECO:0000313" key="3">
    <source>
        <dbReference type="Proteomes" id="UP000636709"/>
    </source>
</evidence>
<feature type="signal peptide" evidence="1">
    <location>
        <begin position="1"/>
        <end position="24"/>
    </location>
</feature>
<keyword evidence="1" id="KW-0732">Signal</keyword>
<gene>
    <name evidence="2" type="ORF">HU200_052756</name>
</gene>
<evidence type="ECO:0000256" key="1">
    <source>
        <dbReference type="SAM" id="SignalP"/>
    </source>
</evidence>
<protein>
    <submittedName>
        <fullName evidence="2">Uncharacterized protein</fullName>
    </submittedName>
</protein>
<dbReference type="EMBL" id="JACEFO010002299">
    <property type="protein sequence ID" value="KAF8667555.1"/>
    <property type="molecule type" value="Genomic_DNA"/>
</dbReference>